<gene>
    <name evidence="2" type="ORF">NAEGRDRAFT_67810</name>
</gene>
<dbReference type="VEuPathDB" id="AmoebaDB:NAEGRDRAFT_67810"/>
<dbReference type="EMBL" id="GG738869">
    <property type="protein sequence ID" value="EFC44177.1"/>
    <property type="molecule type" value="Genomic_DNA"/>
</dbReference>
<keyword evidence="3" id="KW-1185">Reference proteome</keyword>
<evidence type="ECO:0000256" key="1">
    <source>
        <dbReference type="SAM" id="MobiDB-lite"/>
    </source>
</evidence>
<evidence type="ECO:0000313" key="3">
    <source>
        <dbReference type="Proteomes" id="UP000006671"/>
    </source>
</evidence>
<feature type="compositionally biased region" description="Low complexity" evidence="1">
    <location>
        <begin position="287"/>
        <end position="297"/>
    </location>
</feature>
<accession>D2VG06</accession>
<dbReference type="InParanoid" id="D2VG06"/>
<protein>
    <submittedName>
        <fullName evidence="2">Predicted protein</fullName>
    </submittedName>
</protein>
<dbReference type="KEGG" id="ngr:NAEGRDRAFT_67810"/>
<dbReference type="RefSeq" id="XP_002676921.1">
    <property type="nucleotide sequence ID" value="XM_002676875.1"/>
</dbReference>
<organism evidence="3">
    <name type="scientific">Naegleria gruberi</name>
    <name type="common">Amoeba</name>
    <dbReference type="NCBI Taxonomy" id="5762"/>
    <lineage>
        <taxon>Eukaryota</taxon>
        <taxon>Discoba</taxon>
        <taxon>Heterolobosea</taxon>
        <taxon>Tetramitia</taxon>
        <taxon>Eutetramitia</taxon>
        <taxon>Vahlkampfiidae</taxon>
        <taxon>Naegleria</taxon>
    </lineage>
</organism>
<sequence length="318" mass="35685">MIVPTSPRSQPSLILGKRGESLLSSNSVHQNTDHQTNNAFKQSLLDKKHHYLPPQQQVFLCYERMPSSLPVFQQLDQNSTWPTIENNSCNCPSPPAIIPPPKNTYYNNNPNRNSSIPTTTNNHHHSITNCYAAQQIPSFGNMVHHIVEKGFHHHNPNNKRTRDDNQDDANSTDDNRQYQSDIVPMTNTQKRKIDNSSSTLKSEPTGYQPLEDSTLLFLMDLVCKVVEKKEPVHSPNFNLSSDLISCSVSSNNSHCSSPQTTRSVKSSPIPIANDEYSNHASNNDAVSHQSSSLSSLQEQNRSKKPHRTSVLTIKELLN</sequence>
<dbReference type="AlphaFoldDB" id="D2VG06"/>
<name>D2VG06_NAEGR</name>
<feature type="region of interest" description="Disordered" evidence="1">
    <location>
        <begin position="248"/>
        <end position="308"/>
    </location>
</feature>
<feature type="region of interest" description="Disordered" evidence="1">
    <location>
        <begin position="152"/>
        <end position="207"/>
    </location>
</feature>
<dbReference type="Proteomes" id="UP000006671">
    <property type="component" value="Unassembled WGS sequence"/>
</dbReference>
<dbReference type="GeneID" id="8848160"/>
<evidence type="ECO:0000313" key="2">
    <source>
        <dbReference type="EMBL" id="EFC44177.1"/>
    </source>
</evidence>
<proteinExistence type="predicted"/>
<reference evidence="2 3" key="1">
    <citation type="journal article" date="2010" name="Cell">
        <title>The genome of Naegleria gruberi illuminates early eukaryotic versatility.</title>
        <authorList>
            <person name="Fritz-Laylin L.K."/>
            <person name="Prochnik S.E."/>
            <person name="Ginger M.L."/>
            <person name="Dacks J.B."/>
            <person name="Carpenter M.L."/>
            <person name="Field M.C."/>
            <person name="Kuo A."/>
            <person name="Paredez A."/>
            <person name="Chapman J."/>
            <person name="Pham J."/>
            <person name="Shu S."/>
            <person name="Neupane R."/>
            <person name="Cipriano M."/>
            <person name="Mancuso J."/>
            <person name="Tu H."/>
            <person name="Salamov A."/>
            <person name="Lindquist E."/>
            <person name="Shapiro H."/>
            <person name="Lucas S."/>
            <person name="Grigoriev I.V."/>
            <person name="Cande W.Z."/>
            <person name="Fulton C."/>
            <person name="Rokhsar D.S."/>
            <person name="Dawson S.C."/>
        </authorList>
    </citation>
    <scope>NUCLEOTIDE SEQUENCE [LARGE SCALE GENOMIC DNA]</scope>
    <source>
        <strain evidence="2 3">NEG-M</strain>
    </source>
</reference>
<feature type="compositionally biased region" description="Polar residues" evidence="1">
    <location>
        <begin position="177"/>
        <end position="188"/>
    </location>
</feature>
<feature type="compositionally biased region" description="Low complexity" evidence="1">
    <location>
        <begin position="248"/>
        <end position="257"/>
    </location>
</feature>